<dbReference type="PROSITE" id="PS50293">
    <property type="entry name" value="TPR_REGION"/>
    <property type="match status" value="1"/>
</dbReference>
<evidence type="ECO:0000256" key="8">
    <source>
        <dbReference type="SAM" id="Phobius"/>
    </source>
</evidence>
<dbReference type="GO" id="GO:0016020">
    <property type="term" value="C:membrane"/>
    <property type="evidence" value="ECO:0007669"/>
    <property type="project" value="UniProtKB-SubCell"/>
</dbReference>
<dbReference type="AlphaFoldDB" id="A0A1G2DXP3"/>
<feature type="transmembrane region" description="Helical" evidence="8">
    <location>
        <begin position="21"/>
        <end position="44"/>
    </location>
</feature>
<feature type="transmembrane region" description="Helical" evidence="8">
    <location>
        <begin position="84"/>
        <end position="103"/>
    </location>
</feature>
<dbReference type="InterPro" id="IPR011990">
    <property type="entry name" value="TPR-like_helical_dom_sf"/>
</dbReference>
<reference evidence="10 11" key="1">
    <citation type="journal article" date="2016" name="Nat. Commun.">
        <title>Thousands of microbial genomes shed light on interconnected biogeochemical processes in an aquifer system.</title>
        <authorList>
            <person name="Anantharaman K."/>
            <person name="Brown C.T."/>
            <person name="Hug L.A."/>
            <person name="Sharon I."/>
            <person name="Castelle C.J."/>
            <person name="Probst A.J."/>
            <person name="Thomas B.C."/>
            <person name="Singh A."/>
            <person name="Wilkins M.J."/>
            <person name="Karaoz U."/>
            <person name="Brodie E.L."/>
            <person name="Williams K.H."/>
            <person name="Hubbard S.S."/>
            <person name="Banfield J.F."/>
        </authorList>
    </citation>
    <scope>NUCLEOTIDE SEQUENCE [LARGE SCALE GENOMIC DNA]</scope>
</reference>
<feature type="transmembrane region" description="Helical" evidence="8">
    <location>
        <begin position="115"/>
        <end position="136"/>
    </location>
</feature>
<dbReference type="Pfam" id="PF04932">
    <property type="entry name" value="Wzy_C"/>
    <property type="match status" value="1"/>
</dbReference>
<keyword evidence="2 8" id="KW-0812">Transmembrane</keyword>
<comment type="caution">
    <text evidence="10">The sequence shown here is derived from an EMBL/GenBank/DDBJ whole genome shotgun (WGS) entry which is preliminary data.</text>
</comment>
<evidence type="ECO:0000256" key="4">
    <source>
        <dbReference type="ARBA" id="ARBA00022803"/>
    </source>
</evidence>
<feature type="transmembrane region" description="Helical" evidence="8">
    <location>
        <begin position="148"/>
        <end position="164"/>
    </location>
</feature>
<feature type="transmembrane region" description="Helical" evidence="8">
    <location>
        <begin position="195"/>
        <end position="216"/>
    </location>
</feature>
<evidence type="ECO:0000256" key="1">
    <source>
        <dbReference type="ARBA" id="ARBA00004141"/>
    </source>
</evidence>
<protein>
    <recommendedName>
        <fullName evidence="9">O-antigen ligase-related domain-containing protein</fullName>
    </recommendedName>
</protein>
<evidence type="ECO:0000256" key="6">
    <source>
        <dbReference type="ARBA" id="ARBA00023136"/>
    </source>
</evidence>
<keyword evidence="5 8" id="KW-1133">Transmembrane helix</keyword>
<comment type="subcellular location">
    <subcellularLocation>
        <location evidence="1">Membrane</location>
        <topology evidence="1">Multi-pass membrane protein</topology>
    </subcellularLocation>
</comment>
<dbReference type="EMBL" id="MHLX01000042">
    <property type="protein sequence ID" value="OGZ18317.1"/>
    <property type="molecule type" value="Genomic_DNA"/>
</dbReference>
<dbReference type="SUPFAM" id="SSF48452">
    <property type="entry name" value="TPR-like"/>
    <property type="match status" value="1"/>
</dbReference>
<dbReference type="PROSITE" id="PS50005">
    <property type="entry name" value="TPR"/>
    <property type="match status" value="1"/>
</dbReference>
<evidence type="ECO:0000256" key="5">
    <source>
        <dbReference type="ARBA" id="ARBA00022989"/>
    </source>
</evidence>
<feature type="transmembrane region" description="Helical" evidence="8">
    <location>
        <begin position="60"/>
        <end position="77"/>
    </location>
</feature>
<keyword evidence="6 8" id="KW-0472">Membrane</keyword>
<dbReference type="PANTHER" id="PTHR37422">
    <property type="entry name" value="TEICHURONIC ACID BIOSYNTHESIS PROTEIN TUAE"/>
    <property type="match status" value="1"/>
</dbReference>
<feature type="domain" description="O-antigen ligase-related" evidence="9">
    <location>
        <begin position="154"/>
        <end position="311"/>
    </location>
</feature>
<dbReference type="InterPro" id="IPR007016">
    <property type="entry name" value="O-antigen_ligase-rel_domated"/>
</dbReference>
<feature type="transmembrane region" description="Helical" evidence="8">
    <location>
        <begin position="335"/>
        <end position="368"/>
    </location>
</feature>
<dbReference type="SMART" id="SM00028">
    <property type="entry name" value="TPR"/>
    <property type="match status" value="3"/>
</dbReference>
<keyword evidence="4 7" id="KW-0802">TPR repeat</keyword>
<evidence type="ECO:0000313" key="10">
    <source>
        <dbReference type="EMBL" id="OGZ18317.1"/>
    </source>
</evidence>
<dbReference type="InterPro" id="IPR019734">
    <property type="entry name" value="TPR_rpt"/>
</dbReference>
<evidence type="ECO:0000256" key="3">
    <source>
        <dbReference type="ARBA" id="ARBA00022737"/>
    </source>
</evidence>
<dbReference type="PANTHER" id="PTHR37422:SF13">
    <property type="entry name" value="LIPOPOLYSACCHARIDE BIOSYNTHESIS PROTEIN PA4999-RELATED"/>
    <property type="match status" value="1"/>
</dbReference>
<evidence type="ECO:0000256" key="7">
    <source>
        <dbReference type="PROSITE-ProRule" id="PRU00339"/>
    </source>
</evidence>
<organism evidence="10 11">
    <name type="scientific">Candidatus Nealsonbacteria bacterium RBG_13_38_11</name>
    <dbReference type="NCBI Taxonomy" id="1801662"/>
    <lineage>
        <taxon>Bacteria</taxon>
        <taxon>Candidatus Nealsoniibacteriota</taxon>
    </lineage>
</organism>
<dbReference type="Pfam" id="PF07719">
    <property type="entry name" value="TPR_2"/>
    <property type="match status" value="1"/>
</dbReference>
<sequence>MIAFFFWVWLMMKEKEYVPDFKNILVIALVLFFLAQIFVSFFGVDPEFSFFSGIERGEGVLQYGFWLLYFLMLVSVLKRKQDWRMLFSVFVAVAFLVSCYSWLNHSSQGQLQGVFGNPAYFAAFLIFAIGFSLLIIERKFFESRTVNNLFLALAGFFVLTLVFTQIRGAYAGLASGVFLFCLLSVLFLRKENKKIAVLCGILLLIGISSAVFLFSARESNFVKNTPLLSRVTDVANIWETGSTRERLLTWEIALKAFQEKPVFGYGPENFGAASNKYYDYRIGEGEPWFDRAHNNVFEILATGGIVLSSFYLFWLTAVAYLIFKIYKEKKILSFLLASIFLAYFVQGLFLFDILATCLGLFPFLAFLVFKNTKEELSGKNNSRRNAPLFVLIIVGIFSFFVIFTTCFLPYKANAALFNFYNFTENNLYKEAEPFLKESFKVQSPYTFWGTRERAGWQFLKILDYEVDETTNPANLQAVKDIYDLIVPELERLAENRPSDQQIYYLLGKIYRLGSEKLDRDDLEKAVIILEKGFEYSDLRVEYFSELAQVFLSQGKFEEAEKLIKDYVNRVHFQDYFPNLTLGHFYFVAGKYDLAMEQYEKARDVGYNFCEIEVEYSRYMTVAEETQEYQKIVDMAQRHLKEKGSDADTYFNIAVGYFNLGEKEKAEGFFLKALELKPEYESYRSFFIY</sequence>
<gene>
    <name evidence="10" type="ORF">A2Z68_00255</name>
</gene>
<proteinExistence type="predicted"/>
<name>A0A1G2DXP3_9BACT</name>
<dbReference type="InterPro" id="IPR013105">
    <property type="entry name" value="TPR_2"/>
</dbReference>
<feature type="transmembrane region" description="Helical" evidence="8">
    <location>
        <begin position="299"/>
        <end position="323"/>
    </location>
</feature>
<dbReference type="InterPro" id="IPR051533">
    <property type="entry name" value="WaaL-like"/>
</dbReference>
<feature type="repeat" description="TPR" evidence="7">
    <location>
        <begin position="646"/>
        <end position="679"/>
    </location>
</feature>
<evidence type="ECO:0000259" key="9">
    <source>
        <dbReference type="Pfam" id="PF04932"/>
    </source>
</evidence>
<feature type="transmembrane region" description="Helical" evidence="8">
    <location>
        <begin position="170"/>
        <end position="188"/>
    </location>
</feature>
<evidence type="ECO:0000313" key="11">
    <source>
        <dbReference type="Proteomes" id="UP000176662"/>
    </source>
</evidence>
<dbReference type="Gene3D" id="1.25.40.10">
    <property type="entry name" value="Tetratricopeptide repeat domain"/>
    <property type="match status" value="2"/>
</dbReference>
<feature type="transmembrane region" description="Helical" evidence="8">
    <location>
        <begin position="388"/>
        <end position="410"/>
    </location>
</feature>
<accession>A0A1G2DXP3</accession>
<keyword evidence="3" id="KW-0677">Repeat</keyword>
<dbReference type="Proteomes" id="UP000176662">
    <property type="component" value="Unassembled WGS sequence"/>
</dbReference>
<evidence type="ECO:0000256" key="2">
    <source>
        <dbReference type="ARBA" id="ARBA00022692"/>
    </source>
</evidence>